<feature type="domain" description="Methyltransferase" evidence="4">
    <location>
        <begin position="40"/>
        <end position="101"/>
    </location>
</feature>
<dbReference type="SUPFAM" id="SSF53335">
    <property type="entry name" value="S-adenosyl-L-methionine-dependent methyltransferases"/>
    <property type="match status" value="1"/>
</dbReference>
<accession>A0A2C6MG64</accession>
<comment type="caution">
    <text evidence="5">The sequence shown here is derived from an EMBL/GenBank/DDBJ whole genome shotgun (WGS) entry which is preliminary data.</text>
</comment>
<evidence type="ECO:0000313" key="5">
    <source>
        <dbReference type="EMBL" id="PHJ38386.1"/>
    </source>
</evidence>
<dbReference type="AlphaFoldDB" id="A0A2C6MG64"/>
<organism evidence="5 6">
    <name type="scientific">Desulforamulus profundi</name>
    <dbReference type="NCBI Taxonomy" id="1383067"/>
    <lineage>
        <taxon>Bacteria</taxon>
        <taxon>Bacillati</taxon>
        <taxon>Bacillota</taxon>
        <taxon>Clostridia</taxon>
        <taxon>Eubacteriales</taxon>
        <taxon>Peptococcaceae</taxon>
        <taxon>Desulforamulus</taxon>
    </lineage>
</organism>
<keyword evidence="2" id="KW-0808">Transferase</keyword>
<dbReference type="GO" id="GO:0032259">
    <property type="term" value="P:methylation"/>
    <property type="evidence" value="ECO:0007669"/>
    <property type="project" value="UniProtKB-KW"/>
</dbReference>
<proteinExistence type="predicted"/>
<dbReference type="PANTHER" id="PTHR43464:SF19">
    <property type="entry name" value="UBIQUINONE BIOSYNTHESIS O-METHYLTRANSFERASE, MITOCHONDRIAL"/>
    <property type="match status" value="1"/>
</dbReference>
<dbReference type="Gene3D" id="3.40.50.150">
    <property type="entry name" value="Vaccinia Virus protein VP39"/>
    <property type="match status" value="1"/>
</dbReference>
<dbReference type="CDD" id="cd02440">
    <property type="entry name" value="AdoMet_MTases"/>
    <property type="match status" value="1"/>
</dbReference>
<evidence type="ECO:0000259" key="4">
    <source>
        <dbReference type="Pfam" id="PF13649"/>
    </source>
</evidence>
<evidence type="ECO:0000256" key="1">
    <source>
        <dbReference type="ARBA" id="ARBA00022603"/>
    </source>
</evidence>
<keyword evidence="1" id="KW-0489">Methyltransferase</keyword>
<keyword evidence="6" id="KW-1185">Reference proteome</keyword>
<evidence type="ECO:0000256" key="3">
    <source>
        <dbReference type="ARBA" id="ARBA00022691"/>
    </source>
</evidence>
<dbReference type="PANTHER" id="PTHR43464">
    <property type="entry name" value="METHYLTRANSFERASE"/>
    <property type="match status" value="1"/>
</dbReference>
<dbReference type="InterPro" id="IPR029063">
    <property type="entry name" value="SAM-dependent_MTases_sf"/>
</dbReference>
<evidence type="ECO:0000256" key="2">
    <source>
        <dbReference type="ARBA" id="ARBA00022679"/>
    </source>
</evidence>
<sequence>MDEIIYLNMVEMERNHWWYKGRREIIGKLVKPYLRPDMKILDAGCGAGGTMEYMSKYGSVVGVDISGEMVEHCRNIGLNALHESVLCLPFEDRSFDLVLCLDV</sequence>
<dbReference type="InterPro" id="IPR041698">
    <property type="entry name" value="Methyltransf_25"/>
</dbReference>
<keyword evidence="3" id="KW-0949">S-adenosyl-L-methionine</keyword>
<dbReference type="Pfam" id="PF13649">
    <property type="entry name" value="Methyltransf_25"/>
    <property type="match status" value="1"/>
</dbReference>
<protein>
    <recommendedName>
        <fullName evidence="4">Methyltransferase domain-containing protein</fullName>
    </recommendedName>
</protein>
<name>A0A2C6MG64_9FIRM</name>
<dbReference type="EMBL" id="AWQQ01000054">
    <property type="protein sequence ID" value="PHJ38386.1"/>
    <property type="molecule type" value="Genomic_DNA"/>
</dbReference>
<gene>
    <name evidence="5" type="ORF">P378_11175</name>
</gene>
<reference evidence="5 6" key="1">
    <citation type="submission" date="2013-09" db="EMBL/GenBank/DDBJ databases">
        <title>Biodegradation of hydrocarbons in the deep terrestrial subsurface : characterization of a microbial consortium composed of two Desulfotomaculum species originating from a deep geological formation.</title>
        <authorList>
            <person name="Aullo T."/>
            <person name="Berlendis S."/>
            <person name="Lascourreges J.-F."/>
            <person name="Dessort D."/>
            <person name="Saint-Laurent S."/>
            <person name="Schraauwers B."/>
            <person name="Mas J."/>
            <person name="Magot M."/>
            <person name="Ranchou-Peyruse A."/>
        </authorList>
    </citation>
    <scope>NUCLEOTIDE SEQUENCE [LARGE SCALE GENOMIC DNA]</scope>
    <source>
        <strain evidence="5 6">Bs107</strain>
    </source>
</reference>
<evidence type="ECO:0000313" key="6">
    <source>
        <dbReference type="Proteomes" id="UP000222564"/>
    </source>
</evidence>
<dbReference type="Proteomes" id="UP000222564">
    <property type="component" value="Unassembled WGS sequence"/>
</dbReference>
<dbReference type="GO" id="GO:0008168">
    <property type="term" value="F:methyltransferase activity"/>
    <property type="evidence" value="ECO:0007669"/>
    <property type="project" value="UniProtKB-KW"/>
</dbReference>